<feature type="compositionally biased region" description="Polar residues" evidence="2">
    <location>
        <begin position="26"/>
        <end position="37"/>
    </location>
</feature>
<evidence type="ECO:0000256" key="2">
    <source>
        <dbReference type="SAM" id="MobiDB-lite"/>
    </source>
</evidence>
<feature type="compositionally biased region" description="Basic and acidic residues" evidence="2">
    <location>
        <begin position="38"/>
        <end position="50"/>
    </location>
</feature>
<feature type="compositionally biased region" description="Basic and acidic residues" evidence="2">
    <location>
        <begin position="113"/>
        <end position="132"/>
    </location>
</feature>
<proteinExistence type="predicted"/>
<dbReference type="OrthoDB" id="4923818at2759"/>
<feature type="compositionally biased region" description="Low complexity" evidence="2">
    <location>
        <begin position="136"/>
        <end position="156"/>
    </location>
</feature>
<protein>
    <submittedName>
        <fullName evidence="3">Uncharacterized protein</fullName>
    </submittedName>
</protein>
<evidence type="ECO:0000256" key="1">
    <source>
        <dbReference type="SAM" id="Coils"/>
    </source>
</evidence>
<feature type="compositionally biased region" description="Pro residues" evidence="2">
    <location>
        <begin position="9"/>
        <end position="18"/>
    </location>
</feature>
<keyword evidence="4" id="KW-1185">Reference proteome</keyword>
<comment type="caution">
    <text evidence="3">The sequence shown here is derived from an EMBL/GenBank/DDBJ whole genome shotgun (WGS) entry which is preliminary data.</text>
</comment>
<dbReference type="EMBL" id="LKCN02000001">
    <property type="protein sequence ID" value="RCI17321.1"/>
    <property type="molecule type" value="Genomic_DNA"/>
</dbReference>
<dbReference type="AlphaFoldDB" id="A0A367LSD1"/>
<accession>A0A367LSD1</accession>
<dbReference type="STRING" id="1330021.A0A367LSD1"/>
<evidence type="ECO:0000313" key="3">
    <source>
        <dbReference type="EMBL" id="RCI17321.1"/>
    </source>
</evidence>
<feature type="region of interest" description="Disordered" evidence="2">
    <location>
        <begin position="1"/>
        <end position="85"/>
    </location>
</feature>
<sequence length="708" mass="80650">MDTTTQNPQSPPGIPFAPQPSDLQHRQSVSSFLSPSRSHSDTERENRTTVEPDMELVEDAMRTPDSGPDNPDTGASTVDASVEETPAPIGLSLILDPFGSEEQTSAQGLSTRCVEETKSDSEPADFTNKDCDTVTSDSDPAEASADSMSSSIESNSMQQRAAKEAITAPSRVDAVETVLPSIESESESANAEIRHDCDCHASDVFATSLENLEKCVEDWAWTEDEIIPQLPQEAIRNQLLKMAQAAHSALQSVSEADLRRGHDEQDAEKDCCRSRSGMVFNLHALLSRVFKTFDVHLTTWSSSDHELEAERPTRVAIIDEDDEEMSFASEMFEKQRKLETENEKLKRQISTLEWCNHKLQQSDEASKEKLEFLSREPASPVKARNEIKEEVTASPPARKESPRTEQVEWRTPAPDDSPFRTSSQRIDWRQKFWSEQTRAIEAEESKQNCEKELDDVRWEVKGLERDLKASQTKVEQLEQRLKQRQAQEVEDHDLLQSHDMVLWDPEPQTLYGELGDLADSPRQTSLSFMSDHHEPRTAERPAASPAKIASVLAREEYTAWTDVFLLIGFLFQWLRWLLTCFISRGLLWMPVLRRTTGKDWQPMAKPERSFQVDGLVRALRQVMLFLSLHAYLSCRAERHLWLLANRQTKFYLRREQAYGRPWWIVPGVDPTILLVEVNELMAPVIAQTMDVWLPVVVNWWQGQLDRYA</sequence>
<dbReference type="Proteomes" id="UP000253664">
    <property type="component" value="Unassembled WGS sequence"/>
</dbReference>
<reference evidence="3 4" key="1">
    <citation type="journal article" date="2015" name="BMC Genomics">
        <title>Insights from the genome of Ophiocordyceps polyrhachis-furcata to pathogenicity and host specificity in insect fungi.</title>
        <authorList>
            <person name="Wichadakul D."/>
            <person name="Kobmoo N."/>
            <person name="Ingsriswang S."/>
            <person name="Tangphatsornruang S."/>
            <person name="Chantasingh D."/>
            <person name="Luangsa-ard J.J."/>
            <person name="Eurwilaichitr L."/>
        </authorList>
    </citation>
    <scope>NUCLEOTIDE SEQUENCE [LARGE SCALE GENOMIC DNA]</scope>
    <source>
        <strain evidence="3 4">BCC 54312</strain>
    </source>
</reference>
<gene>
    <name evidence="3" type="ORF">L249_2876</name>
</gene>
<evidence type="ECO:0000313" key="4">
    <source>
        <dbReference type="Proteomes" id="UP000253664"/>
    </source>
</evidence>
<feature type="coiled-coil region" evidence="1">
    <location>
        <begin position="439"/>
        <end position="487"/>
    </location>
</feature>
<feature type="compositionally biased region" description="Polar residues" evidence="2">
    <location>
        <begin position="101"/>
        <end position="110"/>
    </location>
</feature>
<feature type="region of interest" description="Disordered" evidence="2">
    <location>
        <begin position="366"/>
        <end position="422"/>
    </location>
</feature>
<feature type="compositionally biased region" description="Basic and acidic residues" evidence="2">
    <location>
        <begin position="383"/>
        <end position="408"/>
    </location>
</feature>
<name>A0A367LSD1_9HYPO</name>
<keyword evidence="1" id="KW-0175">Coiled coil</keyword>
<feature type="region of interest" description="Disordered" evidence="2">
    <location>
        <begin position="98"/>
        <end position="168"/>
    </location>
</feature>
<organism evidence="3 4">
    <name type="scientific">Ophiocordyceps polyrhachis-furcata BCC 54312</name>
    <dbReference type="NCBI Taxonomy" id="1330021"/>
    <lineage>
        <taxon>Eukaryota</taxon>
        <taxon>Fungi</taxon>
        <taxon>Dikarya</taxon>
        <taxon>Ascomycota</taxon>
        <taxon>Pezizomycotina</taxon>
        <taxon>Sordariomycetes</taxon>
        <taxon>Hypocreomycetidae</taxon>
        <taxon>Hypocreales</taxon>
        <taxon>Ophiocordycipitaceae</taxon>
        <taxon>Ophiocordyceps</taxon>
    </lineage>
</organism>